<dbReference type="AlphaFoldDB" id="X0XR22"/>
<accession>X0XR22</accession>
<name>X0XR22_9ZZZZ</name>
<evidence type="ECO:0000313" key="1">
    <source>
        <dbReference type="EMBL" id="GAG39093.1"/>
    </source>
</evidence>
<feature type="non-terminal residue" evidence="1">
    <location>
        <position position="141"/>
    </location>
</feature>
<dbReference type="InterPro" id="IPR029058">
    <property type="entry name" value="AB_hydrolase_fold"/>
</dbReference>
<gene>
    <name evidence="1" type="ORF">S01H1_72915</name>
</gene>
<dbReference type="Gene3D" id="3.40.50.1820">
    <property type="entry name" value="alpha/beta hydrolase"/>
    <property type="match status" value="1"/>
</dbReference>
<evidence type="ECO:0008006" key="2">
    <source>
        <dbReference type="Google" id="ProtNLM"/>
    </source>
</evidence>
<sequence>MGEITIPEHHNLVWLRAGDGFLVSALLVTKEYDRMEDILDIPIVLQIHGLLGNFLSRGTPRLLPHALVERGYSTLSINTRLAFAGQMTSMGIFDDTIKDVDAAVEFLAGEGFSNIFVLGYSLGSAMLAHWAANREHTNVRG</sequence>
<dbReference type="SUPFAM" id="SSF53474">
    <property type="entry name" value="alpha/beta-Hydrolases"/>
    <property type="match status" value="1"/>
</dbReference>
<reference evidence="1" key="1">
    <citation type="journal article" date="2014" name="Front. Microbiol.">
        <title>High frequency of phylogenetically diverse reductive dehalogenase-homologous genes in deep subseafloor sedimentary metagenomes.</title>
        <authorList>
            <person name="Kawai M."/>
            <person name="Futagami T."/>
            <person name="Toyoda A."/>
            <person name="Takaki Y."/>
            <person name="Nishi S."/>
            <person name="Hori S."/>
            <person name="Arai W."/>
            <person name="Tsubouchi T."/>
            <person name="Morono Y."/>
            <person name="Uchiyama I."/>
            <person name="Ito T."/>
            <person name="Fujiyama A."/>
            <person name="Inagaki F."/>
            <person name="Takami H."/>
        </authorList>
    </citation>
    <scope>NUCLEOTIDE SEQUENCE</scope>
    <source>
        <strain evidence="1">Expedition CK06-06</strain>
    </source>
</reference>
<protein>
    <recommendedName>
        <fullName evidence="2">AB hydrolase-1 domain-containing protein</fullName>
    </recommendedName>
</protein>
<organism evidence="1">
    <name type="scientific">marine sediment metagenome</name>
    <dbReference type="NCBI Taxonomy" id="412755"/>
    <lineage>
        <taxon>unclassified sequences</taxon>
        <taxon>metagenomes</taxon>
        <taxon>ecological metagenomes</taxon>
    </lineage>
</organism>
<dbReference type="EMBL" id="BARS01048680">
    <property type="protein sequence ID" value="GAG39093.1"/>
    <property type="molecule type" value="Genomic_DNA"/>
</dbReference>
<proteinExistence type="predicted"/>
<comment type="caution">
    <text evidence="1">The sequence shown here is derived from an EMBL/GenBank/DDBJ whole genome shotgun (WGS) entry which is preliminary data.</text>
</comment>